<feature type="domain" description="PHD-type" evidence="6">
    <location>
        <begin position="306"/>
        <end position="356"/>
    </location>
</feature>
<name>A0AAX6IM40_IRIPA</name>
<gene>
    <name evidence="8" type="ORF">M6B38_100855</name>
</gene>
<keyword evidence="3" id="KW-0862">Zinc</keyword>
<dbReference type="SUPFAM" id="SSF57903">
    <property type="entry name" value="FYVE/PHD zinc finger"/>
    <property type="match status" value="1"/>
</dbReference>
<feature type="domain" description="CW-type" evidence="7">
    <location>
        <begin position="444"/>
        <end position="508"/>
    </location>
</feature>
<keyword evidence="2 4" id="KW-0863">Zinc-finger</keyword>
<evidence type="ECO:0000259" key="6">
    <source>
        <dbReference type="PROSITE" id="PS50016"/>
    </source>
</evidence>
<evidence type="ECO:0000313" key="9">
    <source>
        <dbReference type="Proteomes" id="UP001140949"/>
    </source>
</evidence>
<dbReference type="InterPro" id="IPR019787">
    <property type="entry name" value="Znf_PHD-finger"/>
</dbReference>
<dbReference type="InterPro" id="IPR011011">
    <property type="entry name" value="Znf_FYVE_PHD"/>
</dbReference>
<dbReference type="FunFam" id="3.30.40.100:FF:000005">
    <property type="entry name" value="uncharacterized protein LOC106759733 isoform X4"/>
    <property type="match status" value="1"/>
</dbReference>
<dbReference type="InterPro" id="IPR001965">
    <property type="entry name" value="Znf_PHD"/>
</dbReference>
<accession>A0AAX6IM40</accession>
<dbReference type="PROSITE" id="PS01359">
    <property type="entry name" value="ZF_PHD_1"/>
    <property type="match status" value="1"/>
</dbReference>
<dbReference type="Gene3D" id="3.30.40.100">
    <property type="match status" value="1"/>
</dbReference>
<evidence type="ECO:0008006" key="10">
    <source>
        <dbReference type="Google" id="ProtNLM"/>
    </source>
</evidence>
<dbReference type="InterPro" id="IPR019786">
    <property type="entry name" value="Zinc_finger_PHD-type_CS"/>
</dbReference>
<reference evidence="8" key="1">
    <citation type="journal article" date="2023" name="GigaByte">
        <title>Genome assembly of the bearded iris, Iris pallida Lam.</title>
        <authorList>
            <person name="Bruccoleri R.E."/>
            <person name="Oakeley E.J."/>
            <person name="Faust A.M.E."/>
            <person name="Altorfer M."/>
            <person name="Dessus-Babus S."/>
            <person name="Burckhardt D."/>
            <person name="Oertli M."/>
            <person name="Naumann U."/>
            <person name="Petersen F."/>
            <person name="Wong J."/>
        </authorList>
    </citation>
    <scope>NUCLEOTIDE SEQUENCE</scope>
    <source>
        <strain evidence="8">GSM-AAB239-AS_SAM_17_03QT</strain>
    </source>
</reference>
<keyword evidence="9" id="KW-1185">Reference proteome</keyword>
<protein>
    <recommendedName>
        <fullName evidence="10">PHD-type domain-containing protein</fullName>
    </recommendedName>
</protein>
<dbReference type="Gene3D" id="3.30.40.10">
    <property type="entry name" value="Zinc/RING finger domain, C3HC4 (zinc finger)"/>
    <property type="match status" value="1"/>
</dbReference>
<keyword evidence="1" id="KW-0479">Metal-binding</keyword>
<dbReference type="SMART" id="SM00249">
    <property type="entry name" value="PHD"/>
    <property type="match status" value="1"/>
</dbReference>
<reference evidence="8" key="2">
    <citation type="submission" date="2023-04" db="EMBL/GenBank/DDBJ databases">
        <authorList>
            <person name="Bruccoleri R.E."/>
            <person name="Oakeley E.J."/>
            <person name="Faust A.-M."/>
            <person name="Dessus-Babus S."/>
            <person name="Altorfer M."/>
            <person name="Burckhardt D."/>
            <person name="Oertli M."/>
            <person name="Naumann U."/>
            <person name="Petersen F."/>
            <person name="Wong J."/>
        </authorList>
    </citation>
    <scope>NUCLEOTIDE SEQUENCE</scope>
    <source>
        <strain evidence="8">GSM-AAB239-AS_SAM_17_03QT</strain>
        <tissue evidence="8">Leaf</tissue>
    </source>
</reference>
<organism evidence="8 9">
    <name type="scientific">Iris pallida</name>
    <name type="common">Sweet iris</name>
    <dbReference type="NCBI Taxonomy" id="29817"/>
    <lineage>
        <taxon>Eukaryota</taxon>
        <taxon>Viridiplantae</taxon>
        <taxon>Streptophyta</taxon>
        <taxon>Embryophyta</taxon>
        <taxon>Tracheophyta</taxon>
        <taxon>Spermatophyta</taxon>
        <taxon>Magnoliopsida</taxon>
        <taxon>Liliopsida</taxon>
        <taxon>Asparagales</taxon>
        <taxon>Iridaceae</taxon>
        <taxon>Iridoideae</taxon>
        <taxon>Irideae</taxon>
        <taxon>Iris</taxon>
    </lineage>
</organism>
<dbReference type="GO" id="GO:0008270">
    <property type="term" value="F:zinc ion binding"/>
    <property type="evidence" value="ECO:0007669"/>
    <property type="project" value="UniProtKB-KW"/>
</dbReference>
<sequence length="536" mass="59827">MLTKSSLSNSLDAAMSFASDFGKQHNMELLCDFPHCGETWQKYPLGDIPQGSYSESLTTVEGENRLTCSGIVEISRSYSDPSVGKDMSASSAPKLDGYVYKRRKLRRNIVVLSEENAEESNKESTACHFGINSSVHPLIVHKDDDSGDPPLTVDSDHSLDSADPSTSGQLDLQKPAVPSTLITYSRNRIAKPFQNQPNRSCYIIALPAEVSSDNRHKSAMKKYPHISNRCSHSKSYTGSGLAIMKNEMSVGKFSSSDAIGAETLEDCAVTRELCNSYLKSLELLVELDTTNICSSSEALGAVTNVTHLCKACSHLENTQKLLICDLCEEAFHVSCCNPKVKRLQLDVWYCQSCSKKRKRTLLENLSSEDRDKRLRDKIGPILFMLRDNQPYRSGVRVGEDFQAEVLEWAGPTISDGDDYFDKPSELDPAHVSHPDWNAEESSEASFISNWVQCREVIDDDNQIDEGTVCGKWRRAPLFIVQTDDWDCSSSLPWDPIHADCVVPQELETEVVLEHLKCIEMLRPKLAHKQRSLSSKK</sequence>
<dbReference type="Proteomes" id="UP001140949">
    <property type="component" value="Unassembled WGS sequence"/>
</dbReference>
<dbReference type="InterPro" id="IPR011124">
    <property type="entry name" value="Znf_CW"/>
</dbReference>
<evidence type="ECO:0000256" key="5">
    <source>
        <dbReference type="SAM" id="MobiDB-lite"/>
    </source>
</evidence>
<evidence type="ECO:0000259" key="7">
    <source>
        <dbReference type="PROSITE" id="PS51050"/>
    </source>
</evidence>
<evidence type="ECO:0000256" key="4">
    <source>
        <dbReference type="PROSITE-ProRule" id="PRU00146"/>
    </source>
</evidence>
<dbReference type="PROSITE" id="PS50016">
    <property type="entry name" value="ZF_PHD_2"/>
    <property type="match status" value="1"/>
</dbReference>
<evidence type="ECO:0000256" key="1">
    <source>
        <dbReference type="ARBA" id="ARBA00022723"/>
    </source>
</evidence>
<dbReference type="EMBL" id="JANAVB010000197">
    <property type="protein sequence ID" value="KAJ6854063.1"/>
    <property type="molecule type" value="Genomic_DNA"/>
</dbReference>
<dbReference type="AlphaFoldDB" id="A0AAX6IM40"/>
<comment type="caution">
    <text evidence="8">The sequence shown here is derived from an EMBL/GenBank/DDBJ whole genome shotgun (WGS) entry which is preliminary data.</text>
</comment>
<evidence type="ECO:0000313" key="8">
    <source>
        <dbReference type="EMBL" id="KAJ6854063.1"/>
    </source>
</evidence>
<proteinExistence type="predicted"/>
<feature type="region of interest" description="Disordered" evidence="5">
    <location>
        <begin position="140"/>
        <end position="174"/>
    </location>
</feature>
<dbReference type="InterPro" id="IPR013083">
    <property type="entry name" value="Znf_RING/FYVE/PHD"/>
</dbReference>
<dbReference type="PROSITE" id="PS51050">
    <property type="entry name" value="ZF_CW"/>
    <property type="match status" value="1"/>
</dbReference>
<dbReference type="Pfam" id="PF00628">
    <property type="entry name" value="PHD"/>
    <property type="match status" value="1"/>
</dbReference>
<evidence type="ECO:0000256" key="3">
    <source>
        <dbReference type="ARBA" id="ARBA00022833"/>
    </source>
</evidence>
<evidence type="ECO:0000256" key="2">
    <source>
        <dbReference type="ARBA" id="ARBA00022771"/>
    </source>
</evidence>